<keyword evidence="3" id="KW-1185">Reference proteome</keyword>
<reference evidence="2 3" key="1">
    <citation type="submission" date="2023-01" db="EMBL/GenBank/DDBJ databases">
        <title>Analysis of 21 Apiospora genomes using comparative genomics revels a genus with tremendous synthesis potential of carbohydrate active enzymes and secondary metabolites.</title>
        <authorList>
            <person name="Sorensen T."/>
        </authorList>
    </citation>
    <scope>NUCLEOTIDE SEQUENCE [LARGE SCALE GENOMIC DNA]</scope>
    <source>
        <strain evidence="2 3">CBS 117206</strain>
    </source>
</reference>
<name>A0AAW0QCK1_9PEZI</name>
<dbReference type="Proteomes" id="UP001392437">
    <property type="component" value="Unassembled WGS sequence"/>
</dbReference>
<protein>
    <recommendedName>
        <fullName evidence="4">C2H2-type domain-containing protein</fullName>
    </recommendedName>
</protein>
<gene>
    <name evidence="2" type="ORF">PG999_010771</name>
</gene>
<dbReference type="EMBL" id="JAQQWP010000009">
    <property type="protein sequence ID" value="KAK8100397.1"/>
    <property type="molecule type" value="Genomic_DNA"/>
</dbReference>
<organism evidence="2 3">
    <name type="scientific">Apiospora kogelbergensis</name>
    <dbReference type="NCBI Taxonomy" id="1337665"/>
    <lineage>
        <taxon>Eukaryota</taxon>
        <taxon>Fungi</taxon>
        <taxon>Dikarya</taxon>
        <taxon>Ascomycota</taxon>
        <taxon>Pezizomycotina</taxon>
        <taxon>Sordariomycetes</taxon>
        <taxon>Xylariomycetidae</taxon>
        <taxon>Amphisphaeriales</taxon>
        <taxon>Apiosporaceae</taxon>
        <taxon>Apiospora</taxon>
    </lineage>
</organism>
<dbReference type="AlphaFoldDB" id="A0AAW0QCK1"/>
<evidence type="ECO:0000313" key="3">
    <source>
        <dbReference type="Proteomes" id="UP001392437"/>
    </source>
</evidence>
<evidence type="ECO:0000256" key="1">
    <source>
        <dbReference type="SAM" id="MobiDB-lite"/>
    </source>
</evidence>
<evidence type="ECO:0000313" key="2">
    <source>
        <dbReference type="EMBL" id="KAK8100397.1"/>
    </source>
</evidence>
<feature type="region of interest" description="Disordered" evidence="1">
    <location>
        <begin position="156"/>
        <end position="226"/>
    </location>
</feature>
<accession>A0AAW0QCK1</accession>
<feature type="compositionally biased region" description="Low complexity" evidence="1">
    <location>
        <begin position="202"/>
        <end position="217"/>
    </location>
</feature>
<comment type="caution">
    <text evidence="2">The sequence shown here is derived from an EMBL/GenBank/DDBJ whole genome shotgun (WGS) entry which is preliminary data.</text>
</comment>
<feature type="compositionally biased region" description="Low complexity" evidence="1">
    <location>
        <begin position="163"/>
        <end position="195"/>
    </location>
</feature>
<sequence length="243" mass="28111">MDEQSEKGPERPAEADGINYRGFHGFHGRLGDDGRVICVPCLEEDPNHPGLKNTQHSITSHISSKHVDNSAYNRDQQGQLDELFQCSCGYYGTTWNPFLQHIRNIHGFKGSSKDIKNQRFAIINALNTVNAPGPPSAEQQSLFDRQRYELFQQQENPQQKYVQQPQHEYAQQEEYPQQEHVQQPQQEYTQQYTQQFAPQPPQNVQEQEFSQQYQGQEPIDEADQALMEYACPFIDPRLDPPPH</sequence>
<evidence type="ECO:0008006" key="4">
    <source>
        <dbReference type="Google" id="ProtNLM"/>
    </source>
</evidence>
<proteinExistence type="predicted"/>